<dbReference type="Proteomes" id="UP001153148">
    <property type="component" value="Unassembled WGS sequence"/>
</dbReference>
<sequence length="124" mass="13889">DTPDYQLITWSKDQSLRIWKIEPFLQKLCGQEQEDADSTSDMQENGDTLSNRTTIVVESSLADPLLENGSELLNNLALEEGSEPIFQTSSEQDKEVTPSPTQPKTLQQEFSLININIPNVHLDG</sequence>
<feature type="non-terminal residue" evidence="2">
    <location>
        <position position="1"/>
    </location>
</feature>
<feature type="compositionally biased region" description="Polar residues" evidence="1">
    <location>
        <begin position="39"/>
        <end position="51"/>
    </location>
</feature>
<protein>
    <submittedName>
        <fullName evidence="2">Uncharacterized protein</fullName>
    </submittedName>
</protein>
<feature type="region of interest" description="Disordered" evidence="1">
    <location>
        <begin position="31"/>
        <end position="51"/>
    </location>
</feature>
<keyword evidence="3" id="KW-1185">Reference proteome</keyword>
<dbReference type="InterPro" id="IPR049567">
    <property type="entry name" value="WDR59-like"/>
</dbReference>
<dbReference type="PANTHER" id="PTHR46170">
    <property type="entry name" value="GATOR COMPLEX PROTEIN WDR59"/>
    <property type="match status" value="1"/>
</dbReference>
<dbReference type="EMBL" id="CAJPIN010047861">
    <property type="protein sequence ID" value="CAG2065895.1"/>
    <property type="molecule type" value="Genomic_DNA"/>
</dbReference>
<dbReference type="PANTHER" id="PTHR46170:SF1">
    <property type="entry name" value="GATOR COMPLEX PROTEIN WDR59"/>
    <property type="match status" value="1"/>
</dbReference>
<evidence type="ECO:0000256" key="1">
    <source>
        <dbReference type="SAM" id="MobiDB-lite"/>
    </source>
</evidence>
<feature type="region of interest" description="Disordered" evidence="1">
    <location>
        <begin position="80"/>
        <end position="104"/>
    </location>
</feature>
<organism evidence="2 3">
    <name type="scientific">Timema podura</name>
    <name type="common">Walking stick</name>
    <dbReference type="NCBI Taxonomy" id="61482"/>
    <lineage>
        <taxon>Eukaryota</taxon>
        <taxon>Metazoa</taxon>
        <taxon>Ecdysozoa</taxon>
        <taxon>Arthropoda</taxon>
        <taxon>Hexapoda</taxon>
        <taxon>Insecta</taxon>
        <taxon>Pterygota</taxon>
        <taxon>Neoptera</taxon>
        <taxon>Polyneoptera</taxon>
        <taxon>Phasmatodea</taxon>
        <taxon>Timematodea</taxon>
        <taxon>Timematoidea</taxon>
        <taxon>Timematidae</taxon>
        <taxon>Timema</taxon>
    </lineage>
</organism>
<evidence type="ECO:0000313" key="3">
    <source>
        <dbReference type="Proteomes" id="UP001153148"/>
    </source>
</evidence>
<accession>A0ABN7PFN0</accession>
<comment type="caution">
    <text evidence="2">The sequence shown here is derived from an EMBL/GenBank/DDBJ whole genome shotgun (WGS) entry which is preliminary data.</text>
</comment>
<name>A0ABN7PFN0_TIMPD</name>
<proteinExistence type="predicted"/>
<feature type="non-terminal residue" evidence="2">
    <location>
        <position position="124"/>
    </location>
</feature>
<evidence type="ECO:0000313" key="2">
    <source>
        <dbReference type="EMBL" id="CAG2065895.1"/>
    </source>
</evidence>
<reference evidence="2" key="1">
    <citation type="submission" date="2021-03" db="EMBL/GenBank/DDBJ databases">
        <authorList>
            <person name="Tran Van P."/>
        </authorList>
    </citation>
    <scope>NUCLEOTIDE SEQUENCE</scope>
</reference>
<gene>
    <name evidence="2" type="ORF">TPAB3V08_LOCUS12838</name>
</gene>